<dbReference type="InterPro" id="IPR003961">
    <property type="entry name" value="FN3_dom"/>
</dbReference>
<evidence type="ECO:0000259" key="3">
    <source>
        <dbReference type="PROSITE" id="PS50853"/>
    </source>
</evidence>
<dbReference type="Gene3D" id="2.60.40.10">
    <property type="entry name" value="Immunoglobulins"/>
    <property type="match status" value="5"/>
</dbReference>
<protein>
    <submittedName>
        <fullName evidence="4">Collagen type XII alpha 1 chain</fullName>
    </submittedName>
</protein>
<dbReference type="PROSITE" id="PS50853">
    <property type="entry name" value="FN3"/>
    <property type="match status" value="4"/>
</dbReference>
<dbReference type="EMBL" id="JAHGAV010001654">
    <property type="protein sequence ID" value="KAG6921866.1"/>
    <property type="molecule type" value="Genomic_DNA"/>
</dbReference>
<dbReference type="InterPro" id="IPR050991">
    <property type="entry name" value="ECM_Regulatory_Proteins"/>
</dbReference>
<gene>
    <name evidence="4" type="ORF">G0U57_004926</name>
</gene>
<dbReference type="GO" id="GO:0007399">
    <property type="term" value="P:nervous system development"/>
    <property type="evidence" value="ECO:0007669"/>
    <property type="project" value="TreeGrafter"/>
</dbReference>
<reference evidence="4 5" key="1">
    <citation type="journal article" date="2020" name="G3 (Bethesda)">
        <title>Draft Genome of the Common Snapping Turtle, Chelydra serpentina, a Model for Phenotypic Plasticity in Reptiles.</title>
        <authorList>
            <person name="Das D."/>
            <person name="Singh S.K."/>
            <person name="Bierstedt J."/>
            <person name="Erickson A."/>
            <person name="Galli G.L.J."/>
            <person name="Crossley D.A. 2nd"/>
            <person name="Rhen T."/>
        </authorList>
    </citation>
    <scope>NUCLEOTIDE SEQUENCE [LARGE SCALE GENOMIC DNA]</scope>
    <source>
        <strain evidence="4">KW</strain>
    </source>
</reference>
<feature type="domain" description="Fibronectin type-III" evidence="3">
    <location>
        <begin position="426"/>
        <end position="517"/>
    </location>
</feature>
<evidence type="ECO:0000313" key="4">
    <source>
        <dbReference type="EMBL" id="KAG6921866.1"/>
    </source>
</evidence>
<dbReference type="CDD" id="cd00063">
    <property type="entry name" value="FN3"/>
    <property type="match status" value="5"/>
</dbReference>
<feature type="region of interest" description="Disordered" evidence="2">
    <location>
        <begin position="514"/>
        <end position="533"/>
    </location>
</feature>
<dbReference type="GO" id="GO:0007160">
    <property type="term" value="P:cell-matrix adhesion"/>
    <property type="evidence" value="ECO:0007669"/>
    <property type="project" value="TreeGrafter"/>
</dbReference>
<feature type="domain" description="Fibronectin type-III" evidence="3">
    <location>
        <begin position="134"/>
        <end position="226"/>
    </location>
</feature>
<name>A0A8T1RYR6_CHESE</name>
<dbReference type="GO" id="GO:0005178">
    <property type="term" value="F:integrin binding"/>
    <property type="evidence" value="ECO:0007669"/>
    <property type="project" value="TreeGrafter"/>
</dbReference>
<dbReference type="Proteomes" id="UP000765507">
    <property type="component" value="Unassembled WGS sequence"/>
</dbReference>
<dbReference type="AlphaFoldDB" id="A0A8T1RYR6"/>
<dbReference type="PANTHER" id="PTHR46708:SF7">
    <property type="entry name" value="FIBRONECTIN TYPE-III DOMAIN-CONTAINING PROTEIN"/>
    <property type="match status" value="1"/>
</dbReference>
<proteinExistence type="predicted"/>
<dbReference type="SMART" id="SM00060">
    <property type="entry name" value="FN3"/>
    <property type="match status" value="5"/>
</dbReference>
<dbReference type="Pfam" id="PF00041">
    <property type="entry name" value="fn3"/>
    <property type="match status" value="4"/>
</dbReference>
<evidence type="ECO:0000256" key="1">
    <source>
        <dbReference type="ARBA" id="ARBA00022737"/>
    </source>
</evidence>
<organism evidence="4 5">
    <name type="scientific">Chelydra serpentina</name>
    <name type="common">Snapping turtle</name>
    <name type="synonym">Testudo serpentina</name>
    <dbReference type="NCBI Taxonomy" id="8475"/>
    <lineage>
        <taxon>Eukaryota</taxon>
        <taxon>Metazoa</taxon>
        <taxon>Chordata</taxon>
        <taxon>Craniata</taxon>
        <taxon>Vertebrata</taxon>
        <taxon>Euteleostomi</taxon>
        <taxon>Archelosauria</taxon>
        <taxon>Testudinata</taxon>
        <taxon>Testudines</taxon>
        <taxon>Cryptodira</taxon>
        <taxon>Durocryptodira</taxon>
        <taxon>Americhelydia</taxon>
        <taxon>Chelydroidea</taxon>
        <taxon>Chelydridae</taxon>
        <taxon>Chelydra</taxon>
    </lineage>
</organism>
<feature type="domain" description="Fibronectin type-III" evidence="3">
    <location>
        <begin position="38"/>
        <end position="133"/>
    </location>
</feature>
<dbReference type="GO" id="GO:0005581">
    <property type="term" value="C:collagen trimer"/>
    <property type="evidence" value="ECO:0007669"/>
    <property type="project" value="UniProtKB-KW"/>
</dbReference>
<feature type="domain" description="Fibronectin type-III" evidence="3">
    <location>
        <begin position="333"/>
        <end position="425"/>
    </location>
</feature>
<dbReference type="GO" id="GO:0007044">
    <property type="term" value="P:cell-substrate junction assembly"/>
    <property type="evidence" value="ECO:0007669"/>
    <property type="project" value="TreeGrafter"/>
</dbReference>
<dbReference type="SUPFAM" id="SSF49265">
    <property type="entry name" value="Fibronectin type III"/>
    <property type="match status" value="3"/>
</dbReference>
<keyword evidence="4" id="KW-0176">Collagen</keyword>
<dbReference type="GO" id="GO:0043394">
    <property type="term" value="F:proteoglycan binding"/>
    <property type="evidence" value="ECO:0007669"/>
    <property type="project" value="TreeGrafter"/>
</dbReference>
<dbReference type="PANTHER" id="PTHR46708">
    <property type="entry name" value="TENASCIN"/>
    <property type="match status" value="1"/>
</dbReference>
<dbReference type="InterPro" id="IPR013783">
    <property type="entry name" value="Ig-like_fold"/>
</dbReference>
<evidence type="ECO:0000256" key="2">
    <source>
        <dbReference type="SAM" id="MobiDB-lite"/>
    </source>
</evidence>
<dbReference type="InterPro" id="IPR036116">
    <property type="entry name" value="FN3_sf"/>
</dbReference>
<keyword evidence="1" id="KW-0677">Repeat</keyword>
<dbReference type="GO" id="GO:0005201">
    <property type="term" value="F:extracellular matrix structural constituent"/>
    <property type="evidence" value="ECO:0007669"/>
    <property type="project" value="TreeGrafter"/>
</dbReference>
<comment type="caution">
    <text evidence="4">The sequence shown here is derived from an EMBL/GenBank/DDBJ whole genome shotgun (WGS) entry which is preliminary data.</text>
</comment>
<dbReference type="GO" id="GO:0007507">
    <property type="term" value="P:heart development"/>
    <property type="evidence" value="ECO:0007669"/>
    <property type="project" value="TreeGrafter"/>
</dbReference>
<dbReference type="OrthoDB" id="196393at2759"/>
<evidence type="ECO:0000313" key="5">
    <source>
        <dbReference type="Proteomes" id="UP000765507"/>
    </source>
</evidence>
<keyword evidence="5" id="KW-1185">Reference proteome</keyword>
<sequence length="533" mass="57419">MAALLIEALPGVLSCSVSNSPNHGVLFPHLLLVEKIIGPRDLLVSEQTYSSLRLTWTPATGKVTGYHVLLNSLSATGQLISEDQRQIVLDGNKSTVLVSDLKPDTNYFFMVRVVYADALGESTAVKGKTMPVPPVTNFRVIEEGLFSLKVAWTPPLGKLEGYKIYMPRSNRPGMTYEQILGGDVTSHVLGDLQEDKEYTVSIYAVYRQGPSQPVSATGRTLKLLPVKSILLQNETTDTIQARWTSVRGASGYRLTWVSAEGSVEMVNLDDTCSDYMIPGLQPGLEYTVTVNPVFGDVEGPVVSSKATTSVWETHDPSADPGCSALCLKVASSAVRALKVTDVTVNSALLSWNPVAGATGYRVAWGPTPEFFHKDRRRQLALNSSTTAYQLRNLAHDSEYVISLYVLFGSAEGPGITASARTSPLGYVSNFKVTSFTSTSISLAWSATAAATGYRISWGPEGAGRGVAKSQYLGSRGLAYHIDHLLPNTHYTLGVRAMFNKSEGPEVTLTHRTASLADSNPSRPSGICGSSTLE</sequence>
<accession>A0A8T1RYR6</accession>